<dbReference type="InterPro" id="IPR014729">
    <property type="entry name" value="Rossmann-like_a/b/a_fold"/>
</dbReference>
<keyword evidence="8" id="KW-0061">Asparagine biosynthesis</keyword>
<dbReference type="AlphaFoldDB" id="A4BL90"/>
<evidence type="ECO:0000313" key="12">
    <source>
        <dbReference type="EMBL" id="EAR23078.1"/>
    </source>
</evidence>
<dbReference type="Pfam" id="PF00733">
    <property type="entry name" value="Asn_synthase"/>
    <property type="match status" value="1"/>
</dbReference>
<dbReference type="PANTHER" id="PTHR43284">
    <property type="entry name" value="ASPARAGINE SYNTHETASE (GLUTAMINE-HYDROLYZING)"/>
    <property type="match status" value="1"/>
</dbReference>
<keyword evidence="6 8" id="KW-0315">Glutamine amidotransferase</keyword>
<feature type="domain" description="Glutamine amidotransferase type-2" evidence="11">
    <location>
        <begin position="2"/>
        <end position="211"/>
    </location>
</feature>
<dbReference type="InterPro" id="IPR006426">
    <property type="entry name" value="Asn_synth_AEB"/>
</dbReference>
<feature type="binding site" evidence="9">
    <location>
        <position position="287"/>
    </location>
    <ligand>
        <name>ATP</name>
        <dbReference type="ChEBI" id="CHEBI:30616"/>
    </ligand>
</feature>
<keyword evidence="5 9" id="KW-0067">ATP-binding</keyword>
<dbReference type="STRING" id="314278.NB231_14698"/>
<feature type="binding site" evidence="9">
    <location>
        <position position="98"/>
    </location>
    <ligand>
        <name>L-glutamine</name>
        <dbReference type="ChEBI" id="CHEBI:58359"/>
    </ligand>
</feature>
<gene>
    <name evidence="12" type="ORF">NB231_14698</name>
</gene>
<dbReference type="EC" id="6.3.5.4" evidence="3"/>
<dbReference type="Pfam" id="PF13537">
    <property type="entry name" value="GATase_7"/>
    <property type="match status" value="1"/>
</dbReference>
<keyword evidence="4 9" id="KW-0547">Nucleotide-binding</keyword>
<dbReference type="InterPro" id="IPR033738">
    <property type="entry name" value="AsnB_N"/>
</dbReference>
<dbReference type="NCBIfam" id="TIGR01536">
    <property type="entry name" value="asn_synth_AEB"/>
    <property type="match status" value="1"/>
</dbReference>
<organism evidence="12 13">
    <name type="scientific">Nitrococcus mobilis Nb-231</name>
    <dbReference type="NCBI Taxonomy" id="314278"/>
    <lineage>
        <taxon>Bacteria</taxon>
        <taxon>Pseudomonadati</taxon>
        <taxon>Pseudomonadota</taxon>
        <taxon>Gammaproteobacteria</taxon>
        <taxon>Chromatiales</taxon>
        <taxon>Ectothiorhodospiraceae</taxon>
        <taxon>Nitrococcus</taxon>
    </lineage>
</organism>
<dbReference type="CDD" id="cd00712">
    <property type="entry name" value="AsnB"/>
    <property type="match status" value="1"/>
</dbReference>
<evidence type="ECO:0000256" key="4">
    <source>
        <dbReference type="ARBA" id="ARBA00022741"/>
    </source>
</evidence>
<evidence type="ECO:0000256" key="3">
    <source>
        <dbReference type="ARBA" id="ARBA00012737"/>
    </source>
</evidence>
<dbReference type="InterPro" id="IPR017932">
    <property type="entry name" value="GATase_2_dom"/>
</dbReference>
<evidence type="ECO:0000256" key="5">
    <source>
        <dbReference type="ARBA" id="ARBA00022840"/>
    </source>
</evidence>
<keyword evidence="13" id="KW-1185">Reference proteome</keyword>
<name>A4BL90_9GAMM</name>
<sequence length="604" mass="67427">MCGIAGVYLRSGEPNPEALSQAARRLGHRGPDAQGFWCGARVGLAHRRLSVIDLAGGQQPMASQDGALQLVANGEIYNFVELRQRLQAVGHRFTTRSDVETILHAYAEYGLEFVRHLHGMFAFALYDRVRDRLILARDRLGLKPLYLGCAAAGVAFASELKGLLPLLGKRPEVDPVALIQYLQNQFSSGPRTILAGVERVCPGELVVIEAGRISQRRHYWSATEVATSETSFAEASRRFDELFVQVMTEHMRSDVPFGLFLSGGVDSSVLLAMLSRLQDRPIATYSVGFDAPGMVNELPDAACIARRYGSRHHGYAPSKEVLLGLLPRAVWASDDLMRDYANLPVLYLARRAARELKVVFSGEGGDEVFAGYGRYRVNRLERWLKAMRYRGTGGFRTSAMLRGRAVGGLLGTALWAVRQEARRPFMEAWQAAPSHWSDLQRMQYVDLTTALPDNLLVKADRMLMACGVEGRLPLVDHRIVEFGLALPDRLKVQGSQGKYFLKRWAERLVDRTVLHAPKRGFHVPVRRCFDGHLDWLQRRLPAHPAVRGWFRPRGVAALLARDAARGQLGRPGFALVQFALWHRLLLDGEGHDPGFHVDPFELLS</sequence>
<evidence type="ECO:0000256" key="2">
    <source>
        <dbReference type="ARBA" id="ARBA00005752"/>
    </source>
</evidence>
<feature type="site" description="Important for beta-aspartyl-AMP intermediate formation" evidence="10">
    <location>
        <position position="363"/>
    </location>
</feature>
<evidence type="ECO:0000256" key="10">
    <source>
        <dbReference type="PIRSR" id="PIRSR001589-3"/>
    </source>
</evidence>
<dbReference type="InterPro" id="IPR001962">
    <property type="entry name" value="Asn_synthase"/>
</dbReference>
<dbReference type="HOGENOM" id="CLU_014658_3_4_6"/>
<comment type="catalytic activity">
    <reaction evidence="7">
        <text>L-aspartate + L-glutamine + ATP + H2O = L-asparagine + L-glutamate + AMP + diphosphate + H(+)</text>
        <dbReference type="Rhea" id="RHEA:12228"/>
        <dbReference type="ChEBI" id="CHEBI:15377"/>
        <dbReference type="ChEBI" id="CHEBI:15378"/>
        <dbReference type="ChEBI" id="CHEBI:29985"/>
        <dbReference type="ChEBI" id="CHEBI:29991"/>
        <dbReference type="ChEBI" id="CHEBI:30616"/>
        <dbReference type="ChEBI" id="CHEBI:33019"/>
        <dbReference type="ChEBI" id="CHEBI:58048"/>
        <dbReference type="ChEBI" id="CHEBI:58359"/>
        <dbReference type="ChEBI" id="CHEBI:456215"/>
        <dbReference type="EC" id="6.3.5.4"/>
    </reaction>
</comment>
<dbReference type="PIRSF" id="PIRSF001589">
    <property type="entry name" value="Asn_synthetase_glu-h"/>
    <property type="match status" value="1"/>
</dbReference>
<evidence type="ECO:0000256" key="8">
    <source>
        <dbReference type="PIRSR" id="PIRSR001589-1"/>
    </source>
</evidence>
<feature type="active site" description="For GATase activity" evidence="8">
    <location>
        <position position="2"/>
    </location>
</feature>
<dbReference type="GO" id="GO:0006529">
    <property type="term" value="P:asparagine biosynthetic process"/>
    <property type="evidence" value="ECO:0007669"/>
    <property type="project" value="UniProtKB-KW"/>
</dbReference>
<dbReference type="RefSeq" id="WP_005003961.1">
    <property type="nucleotide sequence ID" value="NZ_CH672427.1"/>
</dbReference>
<dbReference type="GO" id="GO:0005524">
    <property type="term" value="F:ATP binding"/>
    <property type="evidence" value="ECO:0007669"/>
    <property type="project" value="UniProtKB-KW"/>
</dbReference>
<proteinExistence type="inferred from homology"/>
<dbReference type="EMBL" id="AAOF01000001">
    <property type="protein sequence ID" value="EAR23078.1"/>
    <property type="molecule type" value="Genomic_DNA"/>
</dbReference>
<dbReference type="Gene3D" id="3.40.50.620">
    <property type="entry name" value="HUPs"/>
    <property type="match status" value="1"/>
</dbReference>
<dbReference type="InterPro" id="IPR051786">
    <property type="entry name" value="ASN_synthetase/amidase"/>
</dbReference>
<evidence type="ECO:0000313" key="13">
    <source>
        <dbReference type="Proteomes" id="UP000003374"/>
    </source>
</evidence>
<dbReference type="Proteomes" id="UP000003374">
    <property type="component" value="Unassembled WGS sequence"/>
</dbReference>
<dbReference type="OrthoDB" id="9763290at2"/>
<keyword evidence="8" id="KW-0028">Amino-acid biosynthesis</keyword>
<dbReference type="GO" id="GO:0004066">
    <property type="term" value="F:asparagine synthase (glutamine-hydrolyzing) activity"/>
    <property type="evidence" value="ECO:0007669"/>
    <property type="project" value="UniProtKB-EC"/>
</dbReference>
<dbReference type="SUPFAM" id="SSF52402">
    <property type="entry name" value="Adenine nucleotide alpha hydrolases-like"/>
    <property type="match status" value="1"/>
</dbReference>
<feature type="binding site" evidence="9">
    <location>
        <begin position="361"/>
        <end position="362"/>
    </location>
    <ligand>
        <name>ATP</name>
        <dbReference type="ChEBI" id="CHEBI:30616"/>
    </ligand>
</feature>
<dbReference type="eggNOG" id="COG0367">
    <property type="taxonomic scope" value="Bacteria"/>
</dbReference>
<dbReference type="PANTHER" id="PTHR43284:SF1">
    <property type="entry name" value="ASPARAGINE SYNTHETASE"/>
    <property type="match status" value="1"/>
</dbReference>
<evidence type="ECO:0000256" key="7">
    <source>
        <dbReference type="ARBA" id="ARBA00048741"/>
    </source>
</evidence>
<evidence type="ECO:0000259" key="11">
    <source>
        <dbReference type="PROSITE" id="PS51278"/>
    </source>
</evidence>
<reference evidence="12 13" key="1">
    <citation type="submission" date="2006-02" db="EMBL/GenBank/DDBJ databases">
        <authorList>
            <person name="Waterbury J."/>
            <person name="Ferriera S."/>
            <person name="Johnson J."/>
            <person name="Kravitz S."/>
            <person name="Halpern A."/>
            <person name="Remington K."/>
            <person name="Beeson K."/>
            <person name="Tran B."/>
            <person name="Rogers Y.-H."/>
            <person name="Friedman R."/>
            <person name="Venter J.C."/>
        </authorList>
    </citation>
    <scope>NUCLEOTIDE SEQUENCE [LARGE SCALE GENOMIC DNA]</scope>
    <source>
        <strain evidence="12 13">Nb-231</strain>
    </source>
</reference>
<accession>A4BL90</accession>
<dbReference type="CDD" id="cd01991">
    <property type="entry name" value="Asn_synthase_B_C"/>
    <property type="match status" value="1"/>
</dbReference>
<evidence type="ECO:0000256" key="9">
    <source>
        <dbReference type="PIRSR" id="PIRSR001589-2"/>
    </source>
</evidence>
<dbReference type="PROSITE" id="PS51278">
    <property type="entry name" value="GATASE_TYPE_2"/>
    <property type="match status" value="1"/>
</dbReference>
<dbReference type="InterPro" id="IPR029055">
    <property type="entry name" value="Ntn_hydrolases_N"/>
</dbReference>
<dbReference type="GO" id="GO:0005829">
    <property type="term" value="C:cytosol"/>
    <property type="evidence" value="ECO:0007669"/>
    <property type="project" value="TreeGrafter"/>
</dbReference>
<evidence type="ECO:0000256" key="1">
    <source>
        <dbReference type="ARBA" id="ARBA00005187"/>
    </source>
</evidence>
<comment type="pathway">
    <text evidence="1">Amino-acid biosynthesis; L-asparagine biosynthesis; L-asparagine from L-aspartate (L-Gln route): step 1/1.</text>
</comment>
<dbReference type="SUPFAM" id="SSF56235">
    <property type="entry name" value="N-terminal nucleophile aminohydrolases (Ntn hydrolases)"/>
    <property type="match status" value="1"/>
</dbReference>
<comment type="caution">
    <text evidence="12">The sequence shown here is derived from an EMBL/GenBank/DDBJ whole genome shotgun (WGS) entry which is preliminary data.</text>
</comment>
<evidence type="ECO:0000256" key="6">
    <source>
        <dbReference type="ARBA" id="ARBA00022962"/>
    </source>
</evidence>
<comment type="similarity">
    <text evidence="2">Belongs to the asparagine synthetase family.</text>
</comment>
<dbReference type="Gene3D" id="3.60.20.10">
    <property type="entry name" value="Glutamine Phosphoribosylpyrophosphate, subunit 1, domain 1"/>
    <property type="match status" value="1"/>
</dbReference>
<protein>
    <recommendedName>
        <fullName evidence="3">asparagine synthase (glutamine-hydrolyzing)</fullName>
        <ecNumber evidence="3">6.3.5.4</ecNumber>
    </recommendedName>
</protein>